<protein>
    <submittedName>
        <fullName evidence="2">Uncharacterized protein</fullName>
    </submittedName>
</protein>
<reference evidence="3" key="1">
    <citation type="journal article" date="2018" name="Nat. Microbiol.">
        <title>Leveraging single-cell genomics to expand the fungal tree of life.</title>
        <authorList>
            <person name="Ahrendt S.R."/>
            <person name="Quandt C.A."/>
            <person name="Ciobanu D."/>
            <person name="Clum A."/>
            <person name="Salamov A."/>
            <person name="Andreopoulos B."/>
            <person name="Cheng J.F."/>
            <person name="Woyke T."/>
            <person name="Pelin A."/>
            <person name="Henrissat B."/>
            <person name="Reynolds N.K."/>
            <person name="Benny G.L."/>
            <person name="Smith M.E."/>
            <person name="James T.Y."/>
            <person name="Grigoriev I.V."/>
        </authorList>
    </citation>
    <scope>NUCLEOTIDE SEQUENCE [LARGE SCALE GENOMIC DNA]</scope>
    <source>
        <strain evidence="3">CSF55</strain>
    </source>
</reference>
<feature type="non-terminal residue" evidence="2">
    <location>
        <position position="1"/>
    </location>
</feature>
<sequence>SIATLKYYAIIANPVKRRMAERACVVFNLTALAILQTLPPKYSYWNVMLLLVQTLQVFCMGPVFFVLKLRNQIKQFDNKKQSIKDLLDVVNGMNIGFFVFGAYGIWSSVNYNGTIFLAPNVVMTLNLMVVVENIGDFMLKYNANRSKFQTKKTEKSTLQSTVK</sequence>
<gene>
    <name evidence="2" type="ORF">ROZALSC1DRAFT_31796</name>
</gene>
<dbReference type="Proteomes" id="UP000281549">
    <property type="component" value="Unassembled WGS sequence"/>
</dbReference>
<accession>A0A4P9YA81</accession>
<evidence type="ECO:0000313" key="3">
    <source>
        <dbReference type="Proteomes" id="UP000281549"/>
    </source>
</evidence>
<feature type="transmembrane region" description="Helical" evidence="1">
    <location>
        <begin position="20"/>
        <end position="38"/>
    </location>
</feature>
<keyword evidence="1" id="KW-0472">Membrane</keyword>
<name>A0A4P9YA81_ROZAC</name>
<keyword evidence="1" id="KW-0812">Transmembrane</keyword>
<dbReference type="EMBL" id="ML006951">
    <property type="protein sequence ID" value="RKP16127.1"/>
    <property type="molecule type" value="Genomic_DNA"/>
</dbReference>
<evidence type="ECO:0000313" key="2">
    <source>
        <dbReference type="EMBL" id="RKP16127.1"/>
    </source>
</evidence>
<keyword evidence="1" id="KW-1133">Transmembrane helix</keyword>
<dbReference type="AlphaFoldDB" id="A0A4P9YA81"/>
<feature type="transmembrane region" description="Helical" evidence="1">
    <location>
        <begin position="44"/>
        <end position="66"/>
    </location>
</feature>
<organism evidence="2 3">
    <name type="scientific">Rozella allomycis (strain CSF55)</name>
    <dbReference type="NCBI Taxonomy" id="988480"/>
    <lineage>
        <taxon>Eukaryota</taxon>
        <taxon>Fungi</taxon>
        <taxon>Fungi incertae sedis</taxon>
        <taxon>Cryptomycota</taxon>
        <taxon>Cryptomycota incertae sedis</taxon>
        <taxon>Rozella</taxon>
    </lineage>
</organism>
<evidence type="ECO:0000256" key="1">
    <source>
        <dbReference type="SAM" id="Phobius"/>
    </source>
</evidence>
<proteinExistence type="predicted"/>
<feature type="transmembrane region" description="Helical" evidence="1">
    <location>
        <begin position="111"/>
        <end position="131"/>
    </location>
</feature>
<feature type="transmembrane region" description="Helical" evidence="1">
    <location>
        <begin position="86"/>
        <end position="105"/>
    </location>
</feature>